<reference evidence="2 3" key="1">
    <citation type="journal article" date="2014" name="Genome Announc.">
        <title>Genome Sequence of Gammaproteobacterial Pseudohaliea rubra Type Strain DSM 19751, Isolated from Coastal Seawater of the Mediterranean Sea.</title>
        <authorList>
            <person name="Spring S."/>
            <person name="Fiebig A."/>
            <person name="Riedel T."/>
            <person name="Goker M."/>
            <person name="Klenk H.P."/>
        </authorList>
    </citation>
    <scope>NUCLEOTIDE SEQUENCE [LARGE SCALE GENOMIC DNA]</scope>
    <source>
        <strain evidence="2 3">DSM 19751</strain>
    </source>
</reference>
<gene>
    <name evidence="2" type="ORF">HRUBRA_01182</name>
</gene>
<name>A0A095XX09_9GAMM</name>
<feature type="domain" description="Methyltransferase" evidence="1">
    <location>
        <begin position="37"/>
        <end position="124"/>
    </location>
</feature>
<dbReference type="PATRIC" id="fig|1265313.6.peg.1166"/>
<dbReference type="HOGENOM" id="CLU_047561_0_0_6"/>
<dbReference type="Gene3D" id="3.40.50.150">
    <property type="entry name" value="Vaccinia Virus protein VP39"/>
    <property type="match status" value="1"/>
</dbReference>
<dbReference type="eggNOG" id="COG2263">
    <property type="taxonomic scope" value="Bacteria"/>
</dbReference>
<dbReference type="STRING" id="1265313.HRUBRA_01182"/>
<proteinExistence type="predicted"/>
<protein>
    <recommendedName>
        <fullName evidence="1">Methyltransferase domain-containing protein</fullName>
    </recommendedName>
</protein>
<dbReference type="Pfam" id="PF13649">
    <property type="entry name" value="Methyltransf_25"/>
    <property type="match status" value="1"/>
</dbReference>
<keyword evidence="3" id="KW-1185">Reference proteome</keyword>
<dbReference type="SUPFAM" id="SSF53335">
    <property type="entry name" value="S-adenosyl-L-methionine-dependent methyltransferases"/>
    <property type="match status" value="1"/>
</dbReference>
<evidence type="ECO:0000313" key="3">
    <source>
        <dbReference type="Proteomes" id="UP000029640"/>
    </source>
</evidence>
<dbReference type="InterPro" id="IPR041698">
    <property type="entry name" value="Methyltransf_25"/>
</dbReference>
<dbReference type="OrthoDB" id="7273451at2"/>
<sequence length="262" mass="27344">MGFAADWLALREPADRAARDAALARRAAEVAGPTPFIVDLGCGTGASFRALGPWLPAGSRWCFVDSDPRLLAAAAASAGDAAEVLEADLADLPSLPLARAGLVTASALLDLVSRAWLEALARCLTVPFYAALSYSGSMRWLPPDPRDEAITAAFNRHQRGDKGLGPALGPEAAETAAAIFEAAGFDVLRASSPWQLESSMAALQRELTAGIAAAAGEAGVAGAAAWGRQRRQLADETRCEISHLDILAVPRSLAGRSPRVHR</sequence>
<dbReference type="InterPro" id="IPR029063">
    <property type="entry name" value="SAM-dependent_MTases_sf"/>
</dbReference>
<dbReference type="EMBL" id="AUVB01000032">
    <property type="protein sequence ID" value="KGE04226.1"/>
    <property type="molecule type" value="Genomic_DNA"/>
</dbReference>
<evidence type="ECO:0000259" key="1">
    <source>
        <dbReference type="Pfam" id="PF13649"/>
    </source>
</evidence>
<accession>A0A095XX09</accession>
<organism evidence="2 3">
    <name type="scientific">Pseudohaliea rubra DSM 19751</name>
    <dbReference type="NCBI Taxonomy" id="1265313"/>
    <lineage>
        <taxon>Bacteria</taxon>
        <taxon>Pseudomonadati</taxon>
        <taxon>Pseudomonadota</taxon>
        <taxon>Gammaproteobacteria</taxon>
        <taxon>Cellvibrionales</taxon>
        <taxon>Halieaceae</taxon>
        <taxon>Pseudohaliea</taxon>
    </lineage>
</organism>
<comment type="caution">
    <text evidence="2">The sequence shown here is derived from an EMBL/GenBank/DDBJ whole genome shotgun (WGS) entry which is preliminary data.</text>
</comment>
<evidence type="ECO:0000313" key="2">
    <source>
        <dbReference type="EMBL" id="KGE04226.1"/>
    </source>
</evidence>
<dbReference type="Proteomes" id="UP000029640">
    <property type="component" value="Unassembled WGS sequence"/>
</dbReference>
<dbReference type="RefSeq" id="WP_035518181.1">
    <property type="nucleotide sequence ID" value="NZ_KN234807.1"/>
</dbReference>
<dbReference type="AlphaFoldDB" id="A0A095XX09"/>